<reference evidence="1" key="1">
    <citation type="submission" date="2021-05" db="EMBL/GenBank/DDBJ databases">
        <title>Whole genome sequence of Curtobacterium flaccumfaciens pv. flaccumfaciens strain CFBP 3417.</title>
        <authorList>
            <person name="Osdaghi E."/>
            <person name="Taghouti G."/>
            <person name="Portier P."/>
            <person name="Fazliarab A."/>
            <person name="Taghavi S.M."/>
            <person name="Briand M."/>
            <person name="Le-Saux M."/>
            <person name="Jacques M.-A."/>
        </authorList>
    </citation>
    <scope>NUCLEOTIDE SEQUENCE</scope>
    <source>
        <strain evidence="1">CFBP 3417</strain>
    </source>
</reference>
<dbReference type="Pfam" id="PF04237">
    <property type="entry name" value="YjbR"/>
    <property type="match status" value="1"/>
</dbReference>
<gene>
    <name evidence="1" type="ORF">KK103_01700</name>
</gene>
<dbReference type="Gene3D" id="3.90.1150.30">
    <property type="match status" value="1"/>
</dbReference>
<dbReference type="GO" id="GO:0003677">
    <property type="term" value="F:DNA binding"/>
    <property type="evidence" value="ECO:0007669"/>
    <property type="project" value="UniProtKB-KW"/>
</dbReference>
<evidence type="ECO:0000313" key="1">
    <source>
        <dbReference type="EMBL" id="MBT1540462.1"/>
    </source>
</evidence>
<comment type="caution">
    <text evidence="1">The sequence shown here is derived from an EMBL/GenBank/DDBJ whole genome shotgun (WGS) entry which is preliminary data.</text>
</comment>
<evidence type="ECO:0000313" key="2">
    <source>
        <dbReference type="Proteomes" id="UP000709437"/>
    </source>
</evidence>
<sequence>MDGEQLHEIASRTALALPAAVETQPFGEGSVVYKVVGKMFVMVTEVRGTPIVNLKCAPPHGAALVRDHDEITPGWHMNKRHWITLAPGGGIDETLVEDLVANAYDLVVAGLPAAKRPIDPSRGALPGRPDARS</sequence>
<dbReference type="Proteomes" id="UP000709437">
    <property type="component" value="Unassembled WGS sequence"/>
</dbReference>
<dbReference type="EMBL" id="JAHEWX010000001">
    <property type="protein sequence ID" value="MBT1540462.1"/>
    <property type="molecule type" value="Genomic_DNA"/>
</dbReference>
<dbReference type="InterPro" id="IPR058532">
    <property type="entry name" value="YjbR/MT2646/Rv2570-like"/>
</dbReference>
<dbReference type="InterPro" id="IPR007351">
    <property type="entry name" value="YjbR"/>
</dbReference>
<keyword evidence="1" id="KW-0238">DNA-binding</keyword>
<dbReference type="SUPFAM" id="SSF142906">
    <property type="entry name" value="YjbR-like"/>
    <property type="match status" value="1"/>
</dbReference>
<dbReference type="PANTHER" id="PTHR35145:SF1">
    <property type="entry name" value="CYTOPLASMIC PROTEIN"/>
    <property type="match status" value="1"/>
</dbReference>
<accession>A0A9Q2W0Y2</accession>
<dbReference type="InterPro" id="IPR038056">
    <property type="entry name" value="YjbR-like_sf"/>
</dbReference>
<dbReference type="PANTHER" id="PTHR35145">
    <property type="entry name" value="CYTOPLASMIC PROTEIN-RELATED"/>
    <property type="match status" value="1"/>
</dbReference>
<dbReference type="AlphaFoldDB" id="A0A9Q2W0Y2"/>
<protein>
    <submittedName>
        <fullName evidence="1">MmcQ/YjbR family DNA-binding protein</fullName>
    </submittedName>
</protein>
<name>A0A9Q2W0Y2_9MICO</name>
<organism evidence="1 2">
    <name type="scientific">Curtobacterium flaccumfaciens pv. flaccumfaciens</name>
    <dbReference type="NCBI Taxonomy" id="138532"/>
    <lineage>
        <taxon>Bacteria</taxon>
        <taxon>Bacillati</taxon>
        <taxon>Actinomycetota</taxon>
        <taxon>Actinomycetes</taxon>
        <taxon>Micrococcales</taxon>
        <taxon>Microbacteriaceae</taxon>
        <taxon>Curtobacterium</taxon>
    </lineage>
</organism>
<proteinExistence type="predicted"/>
<dbReference type="RefSeq" id="WP_042538129.1">
    <property type="nucleotide sequence ID" value="NZ_JAHEWX010000001.1"/>
</dbReference>